<gene>
    <name evidence="2" type="ORF">QQ008_08845</name>
</gene>
<comment type="caution">
    <text evidence="2">The sequence shown here is derived from an EMBL/GenBank/DDBJ whole genome shotgun (WGS) entry which is preliminary data.</text>
</comment>
<dbReference type="Proteomes" id="UP001172082">
    <property type="component" value="Unassembled WGS sequence"/>
</dbReference>
<evidence type="ECO:0000313" key="2">
    <source>
        <dbReference type="EMBL" id="MDN5201467.1"/>
    </source>
</evidence>
<dbReference type="InterPro" id="IPR037523">
    <property type="entry name" value="VOC_core"/>
</dbReference>
<dbReference type="EMBL" id="JAUJEA010000003">
    <property type="protein sequence ID" value="MDN5201467.1"/>
    <property type="molecule type" value="Genomic_DNA"/>
</dbReference>
<feature type="domain" description="VOC" evidence="1">
    <location>
        <begin position="1"/>
        <end position="79"/>
    </location>
</feature>
<dbReference type="InterPro" id="IPR029068">
    <property type="entry name" value="Glyas_Bleomycin-R_OHBP_Dase"/>
</dbReference>
<dbReference type="PROSITE" id="PS51819">
    <property type="entry name" value="VOC"/>
    <property type="match status" value="1"/>
</dbReference>
<dbReference type="RefSeq" id="WP_346751497.1">
    <property type="nucleotide sequence ID" value="NZ_JAUJEA010000003.1"/>
</dbReference>
<dbReference type="SUPFAM" id="SSF54593">
    <property type="entry name" value="Glyoxalase/Bleomycin resistance protein/Dihydroxybiphenyl dioxygenase"/>
    <property type="match status" value="1"/>
</dbReference>
<dbReference type="InterPro" id="IPR004360">
    <property type="entry name" value="Glyas_Fos-R_dOase_dom"/>
</dbReference>
<dbReference type="Pfam" id="PF00903">
    <property type="entry name" value="Glyoxalase"/>
    <property type="match status" value="1"/>
</dbReference>
<keyword evidence="3" id="KW-1185">Reference proteome</keyword>
<reference evidence="2" key="1">
    <citation type="submission" date="2023-06" db="EMBL/GenBank/DDBJ databases">
        <title>Genomic of Parafulvivirga corallium.</title>
        <authorList>
            <person name="Wang G."/>
        </authorList>
    </citation>
    <scope>NUCLEOTIDE SEQUENCE</scope>
    <source>
        <strain evidence="2">BMA10</strain>
    </source>
</reference>
<protein>
    <submittedName>
        <fullName evidence="2">VOC family protein</fullName>
    </submittedName>
</protein>
<evidence type="ECO:0000313" key="3">
    <source>
        <dbReference type="Proteomes" id="UP001172082"/>
    </source>
</evidence>
<organism evidence="2 3">
    <name type="scientific">Splendidivirga corallicola</name>
    <dbReference type="NCBI Taxonomy" id="3051826"/>
    <lineage>
        <taxon>Bacteria</taxon>
        <taxon>Pseudomonadati</taxon>
        <taxon>Bacteroidota</taxon>
        <taxon>Cytophagia</taxon>
        <taxon>Cytophagales</taxon>
        <taxon>Splendidivirgaceae</taxon>
        <taxon>Splendidivirga</taxon>
    </lineage>
</organism>
<name>A0ABT8KN59_9BACT</name>
<accession>A0ABT8KN59</accession>
<sequence length="79" mass="9087">MKREIEHGFIGIEKINTTDEEADQLVGRFVGISLQVEDIYDVYQKLLSKGVTFVKPPEKQPWGGTLAHFFDYDKNVLDE</sequence>
<proteinExistence type="predicted"/>
<evidence type="ECO:0000259" key="1">
    <source>
        <dbReference type="PROSITE" id="PS51819"/>
    </source>
</evidence>
<dbReference type="Gene3D" id="3.10.180.10">
    <property type="entry name" value="2,3-Dihydroxybiphenyl 1,2-Dioxygenase, domain 1"/>
    <property type="match status" value="1"/>
</dbReference>